<dbReference type="Gene3D" id="1.20.5.1030">
    <property type="entry name" value="Preprotein translocase secy subunit"/>
    <property type="match status" value="1"/>
</dbReference>
<evidence type="ECO:0000313" key="11">
    <source>
        <dbReference type="Proteomes" id="UP000215215"/>
    </source>
</evidence>
<dbReference type="GO" id="GO:0005886">
    <property type="term" value="C:plasma membrane"/>
    <property type="evidence" value="ECO:0007669"/>
    <property type="project" value="UniProtKB-SubCell"/>
</dbReference>
<dbReference type="GO" id="GO:0043952">
    <property type="term" value="P:protein transport by the Sec complex"/>
    <property type="evidence" value="ECO:0007669"/>
    <property type="project" value="UniProtKB-UniRule"/>
</dbReference>
<dbReference type="HAMAP" id="MF_00422">
    <property type="entry name" value="SecE"/>
    <property type="match status" value="1"/>
</dbReference>
<dbReference type="PANTHER" id="PTHR33910:SF1">
    <property type="entry name" value="PROTEIN TRANSLOCASE SUBUNIT SECE"/>
    <property type="match status" value="1"/>
</dbReference>
<dbReference type="InterPro" id="IPR005807">
    <property type="entry name" value="SecE_bac"/>
</dbReference>
<protein>
    <recommendedName>
        <fullName evidence="9">Protein translocase subunit SecE</fullName>
    </recommendedName>
</protein>
<keyword evidence="2 9" id="KW-0813">Transport</keyword>
<keyword evidence="7 9" id="KW-0811">Translocation</keyword>
<proteinExistence type="inferred from homology"/>
<organism evidence="10 11">
    <name type="scientific">candidate division WOR-3 bacterium JGI_Cruoil_03_44_89</name>
    <dbReference type="NCBI Taxonomy" id="1973748"/>
    <lineage>
        <taxon>Bacteria</taxon>
        <taxon>Bacteria division WOR-3</taxon>
    </lineage>
</organism>
<dbReference type="NCBIfam" id="TIGR00964">
    <property type="entry name" value="secE_bact"/>
    <property type="match status" value="1"/>
</dbReference>
<dbReference type="GO" id="GO:0008320">
    <property type="term" value="F:protein transmembrane transporter activity"/>
    <property type="evidence" value="ECO:0007669"/>
    <property type="project" value="UniProtKB-UniRule"/>
</dbReference>
<comment type="caution">
    <text evidence="10">The sequence shown here is derived from an EMBL/GenBank/DDBJ whole genome shotgun (WGS) entry which is preliminary data.</text>
</comment>
<evidence type="ECO:0000256" key="2">
    <source>
        <dbReference type="ARBA" id="ARBA00022448"/>
    </source>
</evidence>
<dbReference type="AlphaFoldDB" id="A0A235BPM7"/>
<sequence>MQKIKRFFIEVKTELFKVSWPSRNEISGSTVMVLVVSAIMAIFVGLIDFLFANGIKGIIR</sequence>
<dbReference type="Proteomes" id="UP000215215">
    <property type="component" value="Unassembled WGS sequence"/>
</dbReference>
<evidence type="ECO:0000256" key="8">
    <source>
        <dbReference type="ARBA" id="ARBA00023136"/>
    </source>
</evidence>
<dbReference type="InterPro" id="IPR001901">
    <property type="entry name" value="Translocase_SecE/Sec61-g"/>
</dbReference>
<reference evidence="10 11" key="1">
    <citation type="submission" date="2017-07" db="EMBL/GenBank/DDBJ databases">
        <title>Recovery of genomes from metagenomes via a dereplication, aggregation, and scoring strategy.</title>
        <authorList>
            <person name="Sieber C.M."/>
            <person name="Probst A.J."/>
            <person name="Sharrar A."/>
            <person name="Thomas B.C."/>
            <person name="Hess M."/>
            <person name="Tringe S.G."/>
            <person name="Banfield J.F."/>
        </authorList>
    </citation>
    <scope>NUCLEOTIDE SEQUENCE [LARGE SCALE GENOMIC DNA]</scope>
    <source>
        <strain evidence="10">JGI_Cruoil_03_44_89</strain>
    </source>
</reference>
<evidence type="ECO:0000256" key="9">
    <source>
        <dbReference type="HAMAP-Rule" id="MF_00422"/>
    </source>
</evidence>
<keyword evidence="4 9" id="KW-0812">Transmembrane</keyword>
<dbReference type="Pfam" id="PF00584">
    <property type="entry name" value="SecE"/>
    <property type="match status" value="1"/>
</dbReference>
<evidence type="ECO:0000256" key="7">
    <source>
        <dbReference type="ARBA" id="ARBA00023010"/>
    </source>
</evidence>
<comment type="similarity">
    <text evidence="9">Belongs to the SecE/SEC61-gamma family.</text>
</comment>
<evidence type="ECO:0000256" key="3">
    <source>
        <dbReference type="ARBA" id="ARBA00022475"/>
    </source>
</evidence>
<dbReference type="GO" id="GO:0009306">
    <property type="term" value="P:protein secretion"/>
    <property type="evidence" value="ECO:0007669"/>
    <property type="project" value="UniProtKB-UniRule"/>
</dbReference>
<dbReference type="PROSITE" id="PS01067">
    <property type="entry name" value="SECE_SEC61G"/>
    <property type="match status" value="1"/>
</dbReference>
<evidence type="ECO:0000256" key="1">
    <source>
        <dbReference type="ARBA" id="ARBA00004370"/>
    </source>
</evidence>
<dbReference type="GO" id="GO:0065002">
    <property type="term" value="P:intracellular protein transmembrane transport"/>
    <property type="evidence" value="ECO:0007669"/>
    <property type="project" value="UniProtKB-UniRule"/>
</dbReference>
<comment type="subunit">
    <text evidence="9">Component of the Sec protein translocase complex. Heterotrimer consisting of SecY, SecE and SecG subunits. The heterotrimers can form oligomers, although 1 heterotrimer is thought to be able to translocate proteins. Interacts with the ribosome. Interacts with SecDF, and other proteins may be involved. Interacts with SecA.</text>
</comment>
<keyword evidence="5 9" id="KW-0653">Protein transport</keyword>
<evidence type="ECO:0000256" key="5">
    <source>
        <dbReference type="ARBA" id="ARBA00022927"/>
    </source>
</evidence>
<name>A0A235BPM7_UNCW3</name>
<gene>
    <name evidence="9" type="primary">secE</name>
    <name evidence="10" type="ORF">CH333_07950</name>
</gene>
<evidence type="ECO:0000256" key="6">
    <source>
        <dbReference type="ARBA" id="ARBA00022989"/>
    </source>
</evidence>
<keyword evidence="3 9" id="KW-1003">Cell membrane</keyword>
<dbReference type="GO" id="GO:0006605">
    <property type="term" value="P:protein targeting"/>
    <property type="evidence" value="ECO:0007669"/>
    <property type="project" value="UniProtKB-UniRule"/>
</dbReference>
<accession>A0A235BPM7</accession>
<comment type="subcellular location">
    <subcellularLocation>
        <location evidence="9">Cell membrane</location>
        <topology evidence="9">Single-pass membrane protein</topology>
    </subcellularLocation>
    <subcellularLocation>
        <location evidence="1">Membrane</location>
    </subcellularLocation>
</comment>
<feature type="transmembrane region" description="Helical" evidence="9">
    <location>
        <begin position="26"/>
        <end position="51"/>
    </location>
</feature>
<evidence type="ECO:0000313" key="10">
    <source>
        <dbReference type="EMBL" id="OYD14460.1"/>
    </source>
</evidence>
<comment type="function">
    <text evidence="9">Essential subunit of the Sec protein translocation channel SecYEG. Clamps together the 2 halves of SecY. May contact the channel plug during translocation.</text>
</comment>
<dbReference type="EMBL" id="NOZQ01000182">
    <property type="protein sequence ID" value="OYD14460.1"/>
    <property type="molecule type" value="Genomic_DNA"/>
</dbReference>
<dbReference type="PANTHER" id="PTHR33910">
    <property type="entry name" value="PROTEIN TRANSLOCASE SUBUNIT SECE"/>
    <property type="match status" value="1"/>
</dbReference>
<dbReference type="InterPro" id="IPR038379">
    <property type="entry name" value="SecE_sf"/>
</dbReference>
<evidence type="ECO:0000256" key="4">
    <source>
        <dbReference type="ARBA" id="ARBA00022692"/>
    </source>
</evidence>
<keyword evidence="6 9" id="KW-1133">Transmembrane helix</keyword>
<keyword evidence="8 9" id="KW-0472">Membrane</keyword>